<protein>
    <submittedName>
        <fullName evidence="1">Uncharacterized protein</fullName>
    </submittedName>
</protein>
<sequence>MIKKNWKKFVLLTFFALPIPLALMSYLFYSGYSPILYKNKVELNKTENIKRKDYVNFKSELTNKQTNITDDVNEADINIFSTPWGVQPFLNMLRLSMINEKQNYLFYYPKSNELQKRLISEKLEYFLNNEREINENTNKSYVENVDVLDHSIFYEKATKIINENKEKKINIWLNAAGMQNFSYFLQLLDFPNVQFRIIEDSQIYSKFLLSKFKEYEVKYKYFNEKTKKWEKPTFYDPRTIFLISNYYNKIKFFWSDSESLKEFKKINMNNHFHFFNDMKTEIKDLMFDKRAKDKKRLFLKFNEIMNFSWENERDKVLKNQSINNKKNLIILGTKNDFDKDIIKHVVKKYGSEYNIYYKGHPGSNHNAEWLELFFNQNQKKEIVINNLDTMENENLTLTDDIIVNSLETQIPSELLTTENATKENGLYFDKWVLADDTTNAALGINNNLNSITDIIEIWKIDKMKIYNYETQTQEKEYTNFVFDLAKKILPKVLNVSLKNKNNNYNQNDFDFQLAENKIFSKIEKIELISNDKNSYKFLISLILNTDKEITIKPIEFEYVIN</sequence>
<name>A0A449A579_9BACT</name>
<keyword evidence="2" id="KW-1185">Reference proteome</keyword>
<organism evidence="1 2">
    <name type="scientific">Mesomycoplasma neurolyticum</name>
    <dbReference type="NCBI Taxonomy" id="2120"/>
    <lineage>
        <taxon>Bacteria</taxon>
        <taxon>Bacillati</taxon>
        <taxon>Mycoplasmatota</taxon>
        <taxon>Mycoplasmoidales</taxon>
        <taxon>Metamycoplasmataceae</taxon>
        <taxon>Mesomycoplasma</taxon>
    </lineage>
</organism>
<evidence type="ECO:0000313" key="1">
    <source>
        <dbReference type="EMBL" id="VEU59421.1"/>
    </source>
</evidence>
<proteinExistence type="predicted"/>
<dbReference type="AlphaFoldDB" id="A0A449A579"/>
<dbReference type="Proteomes" id="UP000289440">
    <property type="component" value="Chromosome"/>
</dbReference>
<evidence type="ECO:0000313" key="2">
    <source>
        <dbReference type="Proteomes" id="UP000289440"/>
    </source>
</evidence>
<reference evidence="1 2" key="1">
    <citation type="submission" date="2019-01" db="EMBL/GenBank/DDBJ databases">
        <authorList>
            <consortium name="Pathogen Informatics"/>
        </authorList>
    </citation>
    <scope>NUCLEOTIDE SEQUENCE [LARGE SCALE GENOMIC DNA]</scope>
    <source>
        <strain evidence="1 2">NCTC10166</strain>
    </source>
</reference>
<dbReference type="KEGG" id="mnu:NCTC10166_00392"/>
<dbReference type="RefSeq" id="WP_129719810.1">
    <property type="nucleotide sequence ID" value="NZ_LR214951.1"/>
</dbReference>
<accession>A0A449A579</accession>
<dbReference type="OrthoDB" id="397241at2"/>
<dbReference type="EMBL" id="LR214951">
    <property type="protein sequence ID" value="VEU59421.1"/>
    <property type="molecule type" value="Genomic_DNA"/>
</dbReference>
<gene>
    <name evidence="1" type="ORF">NCTC10166_00392</name>
</gene>